<dbReference type="CDD" id="cd01745">
    <property type="entry name" value="GATase1_2"/>
    <property type="match status" value="1"/>
</dbReference>
<accession>A0A6J6K558</accession>
<sequence>MSASKPLIGVTTYRQPGTTGVWSGEFAMIPGEYVEALELAGGTIVLLPPQGLGADAAARIVAGLDGVMLCGGRDIEPARYGQEPLDTTEQSDTRRDNTEDLVLTAAIAAGLPILGICRGAQMLNVHRGGTLIQHVPDVIGDTRYQRGGGEYTMMDVSVVAGTTLHSLYSGSASVGPCAMYHHQAIDQVGSGMVVSAWSPDGLIEAVELRDYPFGVAVQWHPEKTLEDLTLFQALISAATTYRKKNS</sequence>
<name>A0A6J6K558_9ZZZZ</name>
<proteinExistence type="predicted"/>
<dbReference type="PROSITE" id="PS51273">
    <property type="entry name" value="GATASE_TYPE_1"/>
    <property type="match status" value="1"/>
</dbReference>
<dbReference type="GO" id="GO:0033969">
    <property type="term" value="F:gamma-glutamyl-gamma-aminobutyrate hydrolase activity"/>
    <property type="evidence" value="ECO:0007669"/>
    <property type="project" value="TreeGrafter"/>
</dbReference>
<dbReference type="AlphaFoldDB" id="A0A6J6K558"/>
<dbReference type="InterPro" id="IPR011697">
    <property type="entry name" value="Peptidase_C26"/>
</dbReference>
<gene>
    <name evidence="1" type="ORF">UFOPK2158_00788</name>
</gene>
<dbReference type="GO" id="GO:0005829">
    <property type="term" value="C:cytosol"/>
    <property type="evidence" value="ECO:0007669"/>
    <property type="project" value="TreeGrafter"/>
</dbReference>
<protein>
    <submittedName>
        <fullName evidence="1">Unannotated protein</fullName>
    </submittedName>
</protein>
<dbReference type="EMBL" id="CAEZVY010000073">
    <property type="protein sequence ID" value="CAB4643493.1"/>
    <property type="molecule type" value="Genomic_DNA"/>
</dbReference>
<dbReference type="InterPro" id="IPR029062">
    <property type="entry name" value="Class_I_gatase-like"/>
</dbReference>
<reference evidence="1" key="1">
    <citation type="submission" date="2020-05" db="EMBL/GenBank/DDBJ databases">
        <authorList>
            <person name="Chiriac C."/>
            <person name="Salcher M."/>
            <person name="Ghai R."/>
            <person name="Kavagutti S V."/>
        </authorList>
    </citation>
    <scope>NUCLEOTIDE SEQUENCE</scope>
</reference>
<dbReference type="PANTHER" id="PTHR43235">
    <property type="entry name" value="GLUTAMINE AMIDOTRANSFERASE PB2B2.05-RELATED"/>
    <property type="match status" value="1"/>
</dbReference>
<dbReference type="SUPFAM" id="SSF52317">
    <property type="entry name" value="Class I glutamine amidotransferase-like"/>
    <property type="match status" value="1"/>
</dbReference>
<dbReference type="Gene3D" id="3.40.50.880">
    <property type="match status" value="1"/>
</dbReference>
<dbReference type="Pfam" id="PF07722">
    <property type="entry name" value="Peptidase_C26"/>
    <property type="match status" value="1"/>
</dbReference>
<dbReference type="PANTHER" id="PTHR43235:SF1">
    <property type="entry name" value="GLUTAMINE AMIDOTRANSFERASE PB2B2.05-RELATED"/>
    <property type="match status" value="1"/>
</dbReference>
<organism evidence="1">
    <name type="scientific">freshwater metagenome</name>
    <dbReference type="NCBI Taxonomy" id="449393"/>
    <lineage>
        <taxon>unclassified sequences</taxon>
        <taxon>metagenomes</taxon>
        <taxon>ecological metagenomes</taxon>
    </lineage>
</organism>
<evidence type="ECO:0000313" key="1">
    <source>
        <dbReference type="EMBL" id="CAB4643493.1"/>
    </source>
</evidence>
<dbReference type="InterPro" id="IPR044668">
    <property type="entry name" value="PuuD-like"/>
</dbReference>
<dbReference type="GO" id="GO:0006598">
    <property type="term" value="P:polyamine catabolic process"/>
    <property type="evidence" value="ECO:0007669"/>
    <property type="project" value="TreeGrafter"/>
</dbReference>